<protein>
    <recommendedName>
        <fullName evidence="3">non-specific serine/threonine protein kinase</fullName>
        <ecNumber evidence="3">2.7.11.1</ecNumber>
    </recommendedName>
</protein>
<dbReference type="Gene3D" id="1.10.510.10">
    <property type="entry name" value="Transferase(Phosphotransferase) domain 1"/>
    <property type="match status" value="1"/>
</dbReference>
<evidence type="ECO:0000256" key="1">
    <source>
        <dbReference type="ARBA" id="ARBA00004162"/>
    </source>
</evidence>
<name>A0A921REA0_SORBI</name>
<keyword evidence="4" id="KW-1003">Cell membrane</keyword>
<evidence type="ECO:0000256" key="3">
    <source>
        <dbReference type="ARBA" id="ARBA00012513"/>
    </source>
</evidence>
<evidence type="ECO:0000256" key="17">
    <source>
        <dbReference type="ARBA" id="ARBA00023170"/>
    </source>
</evidence>
<reference evidence="24" key="2">
    <citation type="submission" date="2020-10" db="EMBL/GenBank/DDBJ databases">
        <authorList>
            <person name="Cooper E.A."/>
            <person name="Brenton Z.W."/>
            <person name="Flinn B.S."/>
            <person name="Jenkins J."/>
            <person name="Shu S."/>
            <person name="Flowers D."/>
            <person name="Luo F."/>
            <person name="Wang Y."/>
            <person name="Xia P."/>
            <person name="Barry K."/>
            <person name="Daum C."/>
            <person name="Lipzen A."/>
            <person name="Yoshinaga Y."/>
            <person name="Schmutz J."/>
            <person name="Saski C."/>
            <person name="Vermerris W."/>
            <person name="Kresovich S."/>
        </authorList>
    </citation>
    <scope>NUCLEOTIDE SEQUENCE</scope>
</reference>
<dbReference type="EC" id="2.7.11.1" evidence="3"/>
<dbReference type="InterPro" id="IPR032675">
    <property type="entry name" value="LRR_dom_sf"/>
</dbReference>
<keyword evidence="12 21" id="KW-0547">Nucleotide-binding</keyword>
<dbReference type="Pfam" id="PF00560">
    <property type="entry name" value="LRR_1"/>
    <property type="match status" value="2"/>
</dbReference>
<dbReference type="SUPFAM" id="SSF52058">
    <property type="entry name" value="L domain-like"/>
    <property type="match status" value="1"/>
</dbReference>
<reference evidence="24" key="1">
    <citation type="journal article" date="2019" name="BMC Genomics">
        <title>A new reference genome for Sorghum bicolor reveals high levels of sequence similarity between sweet and grain genotypes: implications for the genetics of sugar metabolism.</title>
        <authorList>
            <person name="Cooper E.A."/>
            <person name="Brenton Z.W."/>
            <person name="Flinn B.S."/>
            <person name="Jenkins J."/>
            <person name="Shu S."/>
            <person name="Flowers D."/>
            <person name="Luo F."/>
            <person name="Wang Y."/>
            <person name="Xia P."/>
            <person name="Barry K."/>
            <person name="Daum C."/>
            <person name="Lipzen A."/>
            <person name="Yoshinaga Y."/>
            <person name="Schmutz J."/>
            <person name="Saski C."/>
            <person name="Vermerris W."/>
            <person name="Kresovich S."/>
        </authorList>
    </citation>
    <scope>NUCLEOTIDE SEQUENCE</scope>
</reference>
<dbReference type="FunFam" id="1.10.510.10:FF:000479">
    <property type="entry name" value="Leucine-rich repeat receptor-like protein kinase"/>
    <property type="match status" value="1"/>
</dbReference>
<keyword evidence="17" id="KW-0675">Receptor</keyword>
<dbReference type="InterPro" id="IPR011009">
    <property type="entry name" value="Kinase-like_dom_sf"/>
</dbReference>
<evidence type="ECO:0000256" key="10">
    <source>
        <dbReference type="ARBA" id="ARBA00022729"/>
    </source>
</evidence>
<evidence type="ECO:0000256" key="20">
    <source>
        <dbReference type="ARBA" id="ARBA00048679"/>
    </source>
</evidence>
<keyword evidence="10" id="KW-0732">Signal</keyword>
<keyword evidence="9 22" id="KW-0812">Transmembrane</keyword>
<evidence type="ECO:0000256" key="21">
    <source>
        <dbReference type="PROSITE-ProRule" id="PRU10141"/>
    </source>
</evidence>
<dbReference type="PROSITE" id="PS50011">
    <property type="entry name" value="PROTEIN_KINASE_DOM"/>
    <property type="match status" value="1"/>
</dbReference>
<keyword evidence="8" id="KW-0808">Transferase</keyword>
<dbReference type="InterPro" id="IPR017441">
    <property type="entry name" value="Protein_kinase_ATP_BS"/>
</dbReference>
<dbReference type="PROSITE" id="PS00109">
    <property type="entry name" value="PROTEIN_KINASE_TYR"/>
    <property type="match status" value="1"/>
</dbReference>
<evidence type="ECO:0000256" key="9">
    <source>
        <dbReference type="ARBA" id="ARBA00022692"/>
    </source>
</evidence>
<evidence type="ECO:0000256" key="6">
    <source>
        <dbReference type="ARBA" id="ARBA00022553"/>
    </source>
</evidence>
<keyword evidence="13" id="KW-0418">Kinase</keyword>
<comment type="subcellular location">
    <subcellularLocation>
        <location evidence="1">Cell membrane</location>
        <topology evidence="1">Single-pass membrane protein</topology>
    </subcellularLocation>
    <subcellularLocation>
        <location evidence="2">Membrane</location>
        <topology evidence="2">Single-pass type I membrane protein</topology>
    </subcellularLocation>
</comment>
<evidence type="ECO:0000259" key="23">
    <source>
        <dbReference type="PROSITE" id="PS50011"/>
    </source>
</evidence>
<keyword evidence="18" id="KW-0325">Glycoprotein</keyword>
<comment type="catalytic activity">
    <reaction evidence="20">
        <text>L-seryl-[protein] + ATP = O-phospho-L-seryl-[protein] + ADP + H(+)</text>
        <dbReference type="Rhea" id="RHEA:17989"/>
        <dbReference type="Rhea" id="RHEA-COMP:9863"/>
        <dbReference type="Rhea" id="RHEA-COMP:11604"/>
        <dbReference type="ChEBI" id="CHEBI:15378"/>
        <dbReference type="ChEBI" id="CHEBI:29999"/>
        <dbReference type="ChEBI" id="CHEBI:30616"/>
        <dbReference type="ChEBI" id="CHEBI:83421"/>
        <dbReference type="ChEBI" id="CHEBI:456216"/>
        <dbReference type="EC" id="2.7.11.1"/>
    </reaction>
</comment>
<dbReference type="GO" id="GO:0004674">
    <property type="term" value="F:protein serine/threonine kinase activity"/>
    <property type="evidence" value="ECO:0007669"/>
    <property type="project" value="UniProtKB-KW"/>
</dbReference>
<feature type="non-terminal residue" evidence="24">
    <location>
        <position position="1"/>
    </location>
</feature>
<evidence type="ECO:0000256" key="11">
    <source>
        <dbReference type="ARBA" id="ARBA00022737"/>
    </source>
</evidence>
<keyword evidence="15 22" id="KW-1133">Transmembrane helix</keyword>
<dbReference type="InterPro" id="IPR008266">
    <property type="entry name" value="Tyr_kinase_AS"/>
</dbReference>
<dbReference type="Pfam" id="PF00069">
    <property type="entry name" value="Pkinase"/>
    <property type="match status" value="1"/>
</dbReference>
<evidence type="ECO:0000256" key="22">
    <source>
        <dbReference type="SAM" id="Phobius"/>
    </source>
</evidence>
<evidence type="ECO:0000313" key="24">
    <source>
        <dbReference type="EMBL" id="KAG0537435.1"/>
    </source>
</evidence>
<dbReference type="InterPro" id="IPR001611">
    <property type="entry name" value="Leu-rich_rpt"/>
</dbReference>
<keyword evidence="11" id="KW-0677">Repeat</keyword>
<keyword evidence="5" id="KW-0723">Serine/threonine-protein kinase</keyword>
<keyword evidence="14 21" id="KW-0067">ATP-binding</keyword>
<keyword evidence="7" id="KW-0433">Leucine-rich repeat</keyword>
<dbReference type="Proteomes" id="UP000807115">
    <property type="component" value="Chromosome 3"/>
</dbReference>
<evidence type="ECO:0000256" key="4">
    <source>
        <dbReference type="ARBA" id="ARBA00022475"/>
    </source>
</evidence>
<evidence type="ECO:0000256" key="16">
    <source>
        <dbReference type="ARBA" id="ARBA00023136"/>
    </source>
</evidence>
<dbReference type="SUPFAM" id="SSF56112">
    <property type="entry name" value="Protein kinase-like (PK-like)"/>
    <property type="match status" value="1"/>
</dbReference>
<feature type="binding site" evidence="21">
    <location>
        <position position="403"/>
    </location>
    <ligand>
        <name>ATP</name>
        <dbReference type="ChEBI" id="CHEBI:30616"/>
    </ligand>
</feature>
<dbReference type="FunFam" id="3.30.200.20:FF:000309">
    <property type="entry name" value="Leucine-rich repeat receptor protein kinase MSP1"/>
    <property type="match status" value="1"/>
</dbReference>
<dbReference type="AlphaFoldDB" id="A0A921REA0"/>
<dbReference type="Pfam" id="PF13855">
    <property type="entry name" value="LRR_8"/>
    <property type="match status" value="3"/>
</dbReference>
<gene>
    <name evidence="24" type="ORF">BDA96_03G148100</name>
</gene>
<feature type="transmembrane region" description="Helical" evidence="22">
    <location>
        <begin position="305"/>
        <end position="331"/>
    </location>
</feature>
<dbReference type="InterPro" id="IPR051716">
    <property type="entry name" value="Plant_RL_S/T_kinase"/>
</dbReference>
<evidence type="ECO:0000256" key="13">
    <source>
        <dbReference type="ARBA" id="ARBA00022777"/>
    </source>
</evidence>
<keyword evidence="16 22" id="KW-0472">Membrane</keyword>
<dbReference type="FunFam" id="3.80.10.10:FF:000041">
    <property type="entry name" value="LRR receptor-like serine/threonine-protein kinase ERECTA"/>
    <property type="match status" value="2"/>
</dbReference>
<proteinExistence type="predicted"/>
<dbReference type="GO" id="GO:0005886">
    <property type="term" value="C:plasma membrane"/>
    <property type="evidence" value="ECO:0007669"/>
    <property type="project" value="UniProtKB-SubCell"/>
</dbReference>
<organism evidence="24 25">
    <name type="scientific">Sorghum bicolor</name>
    <name type="common">Sorghum</name>
    <name type="synonym">Sorghum vulgare</name>
    <dbReference type="NCBI Taxonomy" id="4558"/>
    <lineage>
        <taxon>Eukaryota</taxon>
        <taxon>Viridiplantae</taxon>
        <taxon>Streptophyta</taxon>
        <taxon>Embryophyta</taxon>
        <taxon>Tracheophyta</taxon>
        <taxon>Spermatophyta</taxon>
        <taxon>Magnoliopsida</taxon>
        <taxon>Liliopsida</taxon>
        <taxon>Poales</taxon>
        <taxon>Poaceae</taxon>
        <taxon>PACMAD clade</taxon>
        <taxon>Panicoideae</taxon>
        <taxon>Andropogonodae</taxon>
        <taxon>Andropogoneae</taxon>
        <taxon>Sorghinae</taxon>
        <taxon>Sorghum</taxon>
    </lineage>
</organism>
<dbReference type="EMBL" id="CM027682">
    <property type="protein sequence ID" value="KAG0537435.1"/>
    <property type="molecule type" value="Genomic_DNA"/>
</dbReference>
<dbReference type="InterPro" id="IPR000719">
    <property type="entry name" value="Prot_kinase_dom"/>
</dbReference>
<evidence type="ECO:0000256" key="5">
    <source>
        <dbReference type="ARBA" id="ARBA00022527"/>
    </source>
</evidence>
<evidence type="ECO:0000256" key="14">
    <source>
        <dbReference type="ARBA" id="ARBA00022840"/>
    </source>
</evidence>
<dbReference type="PROSITE" id="PS00107">
    <property type="entry name" value="PROTEIN_KINASE_ATP"/>
    <property type="match status" value="1"/>
</dbReference>
<sequence>TLCSTNTSSKLQVLYLQNNYLTGGISEAISSCTGLVSLDLSLNYINGTIPSSLGMLPGLRDLVLWQNALDGEIPASLSRMLSLEYLILDYNALVGSIPSGLANCTELKWMSLASNRLSGPLPTWLGQLVNLQVLRLGNNSFTGPIPPELGDCRSLLWLDLSGNQLKGHIPSELAKQFLDLSFNQLDSEIPKDLGSMNCLMIMNLGYNRLSGVIPDALAGAKLLQILDLSHNLLEGQIPSSFARMSLAEVDLSNNRLSGMVPELGSLATFPASQFENNSGLCGFPLPLCKQSVADTQQSKSHKRQAVLTGGVMAVFSVSLFVCVAALLICLCQRKKSKIHNKANEALRLQGNLFSIWNFDGGDVYKQIVEATENFDEKYCIGRGGHGSVYEATLQTGETFAVKKMRKTEDESMKNEEQFSREIVALLQIRHRNIVKLYGYCRTDQDKFLVYEYMERGSLSTILMANVSAVQLDWNKRLDIAKGVAHALYYLHHDCSTPIVHRDITCNNILVDMEFRACVSDFGLAKILNFDASSCTRLAGTTGYLAPELAYMTRVTEKCDVYSFGVVVLELFMGSHPSDLLSDLICTDKKSTSLEDLLDTRLPLPEPEAAREICVFLTLALQCLDPNPANRPTMRSAIKKLSAEPITDDVDYLRADLMGMDTPTHVH</sequence>
<dbReference type="GO" id="GO:0005524">
    <property type="term" value="F:ATP binding"/>
    <property type="evidence" value="ECO:0007669"/>
    <property type="project" value="UniProtKB-UniRule"/>
</dbReference>
<evidence type="ECO:0000256" key="12">
    <source>
        <dbReference type="ARBA" id="ARBA00022741"/>
    </source>
</evidence>
<dbReference type="CDD" id="cd14066">
    <property type="entry name" value="STKc_IRAK"/>
    <property type="match status" value="1"/>
</dbReference>
<evidence type="ECO:0000313" key="25">
    <source>
        <dbReference type="Proteomes" id="UP000807115"/>
    </source>
</evidence>
<evidence type="ECO:0000256" key="8">
    <source>
        <dbReference type="ARBA" id="ARBA00022679"/>
    </source>
</evidence>
<evidence type="ECO:0000256" key="15">
    <source>
        <dbReference type="ARBA" id="ARBA00022989"/>
    </source>
</evidence>
<comment type="catalytic activity">
    <reaction evidence="19">
        <text>L-threonyl-[protein] + ATP = O-phospho-L-threonyl-[protein] + ADP + H(+)</text>
        <dbReference type="Rhea" id="RHEA:46608"/>
        <dbReference type="Rhea" id="RHEA-COMP:11060"/>
        <dbReference type="Rhea" id="RHEA-COMP:11605"/>
        <dbReference type="ChEBI" id="CHEBI:15378"/>
        <dbReference type="ChEBI" id="CHEBI:30013"/>
        <dbReference type="ChEBI" id="CHEBI:30616"/>
        <dbReference type="ChEBI" id="CHEBI:61977"/>
        <dbReference type="ChEBI" id="CHEBI:456216"/>
        <dbReference type="EC" id="2.7.11.1"/>
    </reaction>
</comment>
<keyword evidence="6" id="KW-0597">Phosphoprotein</keyword>
<feature type="domain" description="Protein kinase" evidence="23">
    <location>
        <begin position="374"/>
        <end position="646"/>
    </location>
</feature>
<dbReference type="Gene3D" id="3.80.10.10">
    <property type="entry name" value="Ribonuclease Inhibitor"/>
    <property type="match status" value="2"/>
</dbReference>
<evidence type="ECO:0000256" key="19">
    <source>
        <dbReference type="ARBA" id="ARBA00047899"/>
    </source>
</evidence>
<dbReference type="PANTHER" id="PTHR48053">
    <property type="entry name" value="LEUCINE RICH REPEAT FAMILY PROTEIN, EXPRESSED"/>
    <property type="match status" value="1"/>
</dbReference>
<accession>A0A921REA0</accession>
<evidence type="ECO:0000256" key="18">
    <source>
        <dbReference type="ARBA" id="ARBA00023180"/>
    </source>
</evidence>
<evidence type="ECO:0000256" key="2">
    <source>
        <dbReference type="ARBA" id="ARBA00004479"/>
    </source>
</evidence>
<comment type="caution">
    <text evidence="24">The sequence shown here is derived from an EMBL/GenBank/DDBJ whole genome shotgun (WGS) entry which is preliminary data.</text>
</comment>
<dbReference type="Gene3D" id="3.30.200.20">
    <property type="entry name" value="Phosphorylase Kinase, domain 1"/>
    <property type="match status" value="1"/>
</dbReference>
<dbReference type="PANTHER" id="PTHR48053:SF22">
    <property type="entry name" value="MDIS1-INTERACTING RECEPTOR LIKE KINASE 2-LIKE"/>
    <property type="match status" value="1"/>
</dbReference>
<evidence type="ECO:0000256" key="7">
    <source>
        <dbReference type="ARBA" id="ARBA00022614"/>
    </source>
</evidence>
<dbReference type="FunFam" id="3.80.10.10:FF:000383">
    <property type="entry name" value="Leucine-rich repeat receptor protein kinase EMS1"/>
    <property type="match status" value="1"/>
</dbReference>